<gene>
    <name evidence="2" type="ORF">Cflav_PD5357</name>
</gene>
<dbReference type="AlphaFoldDB" id="B9XB37"/>
<organism evidence="2 3">
    <name type="scientific">Pedosphaera parvula (strain Ellin514)</name>
    <dbReference type="NCBI Taxonomy" id="320771"/>
    <lineage>
        <taxon>Bacteria</taxon>
        <taxon>Pseudomonadati</taxon>
        <taxon>Verrucomicrobiota</taxon>
        <taxon>Pedosphaerae</taxon>
        <taxon>Pedosphaerales</taxon>
        <taxon>Pedosphaeraceae</taxon>
        <taxon>Pedosphaera</taxon>
    </lineage>
</organism>
<evidence type="ECO:0000313" key="2">
    <source>
        <dbReference type="EMBL" id="EEF62722.1"/>
    </source>
</evidence>
<reference evidence="2 3" key="1">
    <citation type="journal article" date="2011" name="J. Bacteriol.">
        <title>Genome sequence of 'Pedosphaera parvula' Ellin514, an aerobic Verrucomicrobial isolate from pasture soil.</title>
        <authorList>
            <person name="Kant R."/>
            <person name="van Passel M.W."/>
            <person name="Sangwan P."/>
            <person name="Palva A."/>
            <person name="Lucas S."/>
            <person name="Copeland A."/>
            <person name="Lapidus A."/>
            <person name="Glavina Del Rio T."/>
            <person name="Dalin E."/>
            <person name="Tice H."/>
            <person name="Bruce D."/>
            <person name="Goodwin L."/>
            <person name="Pitluck S."/>
            <person name="Chertkov O."/>
            <person name="Larimer F.W."/>
            <person name="Land M.L."/>
            <person name="Hauser L."/>
            <person name="Brettin T.S."/>
            <person name="Detter J.C."/>
            <person name="Han S."/>
            <person name="de Vos W.M."/>
            <person name="Janssen P.H."/>
            <person name="Smidt H."/>
        </authorList>
    </citation>
    <scope>NUCLEOTIDE SEQUENCE [LARGE SCALE GENOMIC DNA]</scope>
    <source>
        <strain evidence="2 3">Ellin514</strain>
    </source>
</reference>
<feature type="transmembrane region" description="Helical" evidence="1">
    <location>
        <begin position="66"/>
        <end position="89"/>
    </location>
</feature>
<keyword evidence="1" id="KW-0472">Membrane</keyword>
<sequence length="227" mass="24375">MSDAKYLKGSCQHCDNHIEFPAEAAGSVVDCPHCGNHVRLVAPATPITKSDTPVSPDLAPRKSSRLIALSGILGALIFLVVLVIGWFMWKHRQTTTTPVAPAVVATGSNEASSTATVPGPETNAISNPTVINKKAKSISDLTVGEIKLEKTKGSSLVYATGTLKNDSDYQRFGVRLELDILNANGKNLGTAQDYITVIEPRHDWQFRALVVDSKATSAKVHSIKEEE</sequence>
<dbReference type="RefSeq" id="WP_007413035.1">
    <property type="nucleotide sequence ID" value="NZ_ABOX02000003.1"/>
</dbReference>
<keyword evidence="1" id="KW-0812">Transmembrane</keyword>
<keyword evidence="3" id="KW-1185">Reference proteome</keyword>
<evidence type="ECO:0000256" key="1">
    <source>
        <dbReference type="SAM" id="Phobius"/>
    </source>
</evidence>
<dbReference type="Proteomes" id="UP000003688">
    <property type="component" value="Unassembled WGS sequence"/>
</dbReference>
<name>B9XB37_PEDPL</name>
<protein>
    <submittedName>
        <fullName evidence="2">Uncharacterized protein</fullName>
    </submittedName>
</protein>
<dbReference type="EMBL" id="ABOX02000003">
    <property type="protein sequence ID" value="EEF62722.1"/>
    <property type="molecule type" value="Genomic_DNA"/>
</dbReference>
<evidence type="ECO:0000313" key="3">
    <source>
        <dbReference type="Proteomes" id="UP000003688"/>
    </source>
</evidence>
<dbReference type="InterPro" id="IPR047676">
    <property type="entry name" value="FxLYD_dom"/>
</dbReference>
<dbReference type="NCBIfam" id="NF038353">
    <property type="entry name" value="FxLYD_dom"/>
    <property type="match status" value="1"/>
</dbReference>
<accession>B9XB37</accession>
<comment type="caution">
    <text evidence="2">The sequence shown here is derived from an EMBL/GenBank/DDBJ whole genome shotgun (WGS) entry which is preliminary data.</text>
</comment>
<proteinExistence type="predicted"/>
<dbReference type="OrthoDB" id="9853551at2"/>
<dbReference type="Gene3D" id="2.20.28.160">
    <property type="match status" value="1"/>
</dbReference>
<keyword evidence="1" id="KW-1133">Transmembrane helix</keyword>
<dbReference type="STRING" id="320771.Cflav_PD5357"/>